<name>A0A9P0E5N6_NEZVI</name>
<reference evidence="2" key="1">
    <citation type="submission" date="2022-01" db="EMBL/GenBank/DDBJ databases">
        <authorList>
            <person name="King R."/>
        </authorList>
    </citation>
    <scope>NUCLEOTIDE SEQUENCE</scope>
</reference>
<dbReference type="Gene3D" id="3.20.20.190">
    <property type="entry name" value="Phosphatidylinositol (PI) phosphodiesterase"/>
    <property type="match status" value="1"/>
</dbReference>
<accession>A0A9P0E5N6</accession>
<keyword evidence="3" id="KW-1185">Reference proteome</keyword>
<dbReference type="EMBL" id="OV725077">
    <property type="protein sequence ID" value="CAH1392141.1"/>
    <property type="molecule type" value="Genomic_DNA"/>
</dbReference>
<dbReference type="PANTHER" id="PTHR13593:SF143">
    <property type="entry name" value="PHOSPHATIDYLINOSITOL-SPECIFIC PHOSPHOLIPASE C X DOMAIN-CONTAINING PROTEIN"/>
    <property type="match status" value="1"/>
</dbReference>
<gene>
    <name evidence="2" type="ORF">NEZAVI_LOCUS3017</name>
</gene>
<dbReference type="PANTHER" id="PTHR13593">
    <property type="match status" value="1"/>
</dbReference>
<evidence type="ECO:0008006" key="4">
    <source>
        <dbReference type="Google" id="ProtNLM"/>
    </source>
</evidence>
<dbReference type="SUPFAM" id="SSF51695">
    <property type="entry name" value="PLC-like phosphodiesterases"/>
    <property type="match status" value="1"/>
</dbReference>
<dbReference type="InterPro" id="IPR017946">
    <property type="entry name" value="PLC-like_Pdiesterase_TIM-brl"/>
</dbReference>
<dbReference type="AlphaFoldDB" id="A0A9P0E5N6"/>
<sequence length="343" mass="38873">MKLDILLVTLVWVCFSSNSADKVRWDPEFLDGSNWMRDNLDLLGKRTLKQICIPGSHDAGMSDFRPGTALAHPCNVQTQTNPIKYQLELGVRFLDVRPAIGNGGLFLTGHYSRIAGGTWQGGNGQSIQSIVNDINAFTKDHNELIIVRLSHTLNTEVGNNSYRKFTQSEWEKLFQILDKTNHLYHNSEGSVYLPSLSLNHFTDFGKRPAVIYVIRDPKSGVDLTGRLGKGYFNQTSMNMYHKYSKTDKLSTMFGDQMQKMREYSRSSYFMLSWTLTQGGKKAAFCRLNLAKSIRELADEANSNLRMILPEISQLSYPNVLYVDDIKSIDVTSIAMEINSKLKF</sequence>
<dbReference type="OrthoDB" id="1046782at2759"/>
<dbReference type="Proteomes" id="UP001152798">
    <property type="component" value="Chromosome 1"/>
</dbReference>
<dbReference type="GO" id="GO:0006629">
    <property type="term" value="P:lipid metabolic process"/>
    <property type="evidence" value="ECO:0007669"/>
    <property type="project" value="InterPro"/>
</dbReference>
<dbReference type="InterPro" id="IPR051057">
    <property type="entry name" value="PI-PLC_domain"/>
</dbReference>
<keyword evidence="1" id="KW-0732">Signal</keyword>
<feature type="signal peptide" evidence="1">
    <location>
        <begin position="1"/>
        <end position="20"/>
    </location>
</feature>
<protein>
    <recommendedName>
        <fullName evidence="4">Phosphatidylinositol diacylglycerol-lyase</fullName>
    </recommendedName>
</protein>
<evidence type="ECO:0000256" key="1">
    <source>
        <dbReference type="SAM" id="SignalP"/>
    </source>
</evidence>
<proteinExistence type="predicted"/>
<feature type="chain" id="PRO_5040446489" description="Phosphatidylinositol diacylglycerol-lyase" evidence="1">
    <location>
        <begin position="21"/>
        <end position="343"/>
    </location>
</feature>
<dbReference type="GO" id="GO:0008081">
    <property type="term" value="F:phosphoric diester hydrolase activity"/>
    <property type="evidence" value="ECO:0007669"/>
    <property type="project" value="InterPro"/>
</dbReference>
<organism evidence="2 3">
    <name type="scientific">Nezara viridula</name>
    <name type="common">Southern green stink bug</name>
    <name type="synonym">Cimex viridulus</name>
    <dbReference type="NCBI Taxonomy" id="85310"/>
    <lineage>
        <taxon>Eukaryota</taxon>
        <taxon>Metazoa</taxon>
        <taxon>Ecdysozoa</taxon>
        <taxon>Arthropoda</taxon>
        <taxon>Hexapoda</taxon>
        <taxon>Insecta</taxon>
        <taxon>Pterygota</taxon>
        <taxon>Neoptera</taxon>
        <taxon>Paraneoptera</taxon>
        <taxon>Hemiptera</taxon>
        <taxon>Heteroptera</taxon>
        <taxon>Panheteroptera</taxon>
        <taxon>Pentatomomorpha</taxon>
        <taxon>Pentatomoidea</taxon>
        <taxon>Pentatomidae</taxon>
        <taxon>Pentatominae</taxon>
        <taxon>Nezara</taxon>
    </lineage>
</organism>
<evidence type="ECO:0000313" key="3">
    <source>
        <dbReference type="Proteomes" id="UP001152798"/>
    </source>
</evidence>
<evidence type="ECO:0000313" key="2">
    <source>
        <dbReference type="EMBL" id="CAH1392141.1"/>
    </source>
</evidence>